<protein>
    <submittedName>
        <fullName evidence="2">Uncharacterized protein</fullName>
    </submittedName>
</protein>
<name>H1KCV1_METEX</name>
<feature type="compositionally biased region" description="Polar residues" evidence="1">
    <location>
        <begin position="74"/>
        <end position="85"/>
    </location>
</feature>
<reference evidence="2 3" key="1">
    <citation type="submission" date="2011-09" db="EMBL/GenBank/DDBJ databases">
        <title>The draft genome of Methylobacterium extorquens DSM 13060.</title>
        <authorList>
            <consortium name="US DOE Joint Genome Institute (JGI-PGF)"/>
            <person name="Lucas S."/>
            <person name="Han J."/>
            <person name="Lapidus A."/>
            <person name="Cheng J.-F."/>
            <person name="Goodwin L."/>
            <person name="Pitluck S."/>
            <person name="Peters L."/>
            <person name="Land M.L."/>
            <person name="Hauser L."/>
            <person name="Koskimaki J."/>
            <person name="Halonen O."/>
            <person name="Pirttila A."/>
            <person name="Frank C."/>
            <person name="Woyke T.J."/>
        </authorList>
    </citation>
    <scope>NUCLEOTIDE SEQUENCE [LARGE SCALE GENOMIC DNA]</scope>
    <source>
        <strain evidence="2 3">DSM 13060</strain>
    </source>
</reference>
<gene>
    <name evidence="2" type="ORF">MetexDRAFT_0463</name>
</gene>
<organism evidence="2 3">
    <name type="scientific">Methylorubrum extorquens DSM 13060</name>
    <dbReference type="NCBI Taxonomy" id="882800"/>
    <lineage>
        <taxon>Bacteria</taxon>
        <taxon>Pseudomonadati</taxon>
        <taxon>Pseudomonadota</taxon>
        <taxon>Alphaproteobacteria</taxon>
        <taxon>Hyphomicrobiales</taxon>
        <taxon>Methylobacteriaceae</taxon>
        <taxon>Methylorubrum</taxon>
    </lineage>
</organism>
<evidence type="ECO:0000256" key="1">
    <source>
        <dbReference type="SAM" id="MobiDB-lite"/>
    </source>
</evidence>
<dbReference type="EMBL" id="AGJK01000006">
    <property type="protein sequence ID" value="EHP94638.1"/>
    <property type="molecule type" value="Genomic_DNA"/>
</dbReference>
<comment type="caution">
    <text evidence="2">The sequence shown here is derived from an EMBL/GenBank/DDBJ whole genome shotgun (WGS) entry which is preliminary data.</text>
</comment>
<evidence type="ECO:0000313" key="3">
    <source>
        <dbReference type="Proteomes" id="UP000004382"/>
    </source>
</evidence>
<sequence length="93" mass="10253">MKRIWDEATAAHAARAGTLFHPSGTRNLGNGAGSSFWRGYDGTGADRWDRASKTTPSFAYWRAGRDIRCAEVRSVTSRSKASRPQETIEHGRA</sequence>
<dbReference type="Proteomes" id="UP000004382">
    <property type="component" value="Unassembled WGS sequence"/>
</dbReference>
<feature type="region of interest" description="Disordered" evidence="1">
    <location>
        <begin position="74"/>
        <end position="93"/>
    </location>
</feature>
<accession>H1KCV1</accession>
<evidence type="ECO:0000313" key="2">
    <source>
        <dbReference type="EMBL" id="EHP94638.1"/>
    </source>
</evidence>
<dbReference type="AlphaFoldDB" id="H1KCV1"/>
<proteinExistence type="predicted"/>